<dbReference type="RefSeq" id="WP_220809187.1">
    <property type="nucleotide sequence ID" value="NZ_BPMK01000012.1"/>
</dbReference>
<dbReference type="PROSITE" id="PS51257">
    <property type="entry name" value="PROKAR_LIPOPROTEIN"/>
    <property type="match status" value="1"/>
</dbReference>
<name>A0ABQ4Q6U9_9BURK</name>
<evidence type="ECO:0000259" key="2">
    <source>
        <dbReference type="PROSITE" id="PS50914"/>
    </source>
</evidence>
<accession>A0ABQ4Q6U9</accession>
<feature type="signal peptide" evidence="1">
    <location>
        <begin position="1"/>
        <end position="17"/>
    </location>
</feature>
<evidence type="ECO:0000313" key="3">
    <source>
        <dbReference type="EMBL" id="GIZ52766.1"/>
    </source>
</evidence>
<keyword evidence="1" id="KW-0732">Signal</keyword>
<dbReference type="InterPro" id="IPR007055">
    <property type="entry name" value="BON_dom"/>
</dbReference>
<reference evidence="3 4" key="1">
    <citation type="journal article" date="2022" name="Int. J. Syst. Evol. Microbiol.">
        <title>Noviherbaspirillum aridicola sp. nov., isolated from an arid soil in Pakistan.</title>
        <authorList>
            <person name="Khan I.U."/>
            <person name="Saqib M."/>
            <person name="Amin A."/>
            <person name="Hussain F."/>
            <person name="Li L."/>
            <person name="Liu Y.H."/>
            <person name="Fang B.Z."/>
            <person name="Ahmed I."/>
            <person name="Li W.J."/>
        </authorList>
    </citation>
    <scope>NUCLEOTIDE SEQUENCE [LARGE SCALE GENOMIC DNA]</scope>
    <source>
        <strain evidence="3 4">NCCP-691</strain>
    </source>
</reference>
<dbReference type="Pfam" id="PF04972">
    <property type="entry name" value="BON"/>
    <property type="match status" value="1"/>
</dbReference>
<dbReference type="Gene3D" id="3.30.1340.30">
    <property type="match status" value="1"/>
</dbReference>
<evidence type="ECO:0000256" key="1">
    <source>
        <dbReference type="SAM" id="SignalP"/>
    </source>
</evidence>
<feature type="chain" id="PRO_5046928797" description="BON domain-containing protein" evidence="1">
    <location>
        <begin position="18"/>
        <end position="113"/>
    </location>
</feature>
<dbReference type="EMBL" id="BPMK01000012">
    <property type="protein sequence ID" value="GIZ52766.1"/>
    <property type="molecule type" value="Genomic_DNA"/>
</dbReference>
<proteinExistence type="predicted"/>
<dbReference type="PROSITE" id="PS50914">
    <property type="entry name" value="BON"/>
    <property type="match status" value="1"/>
</dbReference>
<keyword evidence="4" id="KW-1185">Reference proteome</keyword>
<dbReference type="PANTHER" id="PTHR34606:SF15">
    <property type="entry name" value="BON DOMAIN-CONTAINING PROTEIN"/>
    <property type="match status" value="1"/>
</dbReference>
<evidence type="ECO:0000313" key="4">
    <source>
        <dbReference type="Proteomes" id="UP000887222"/>
    </source>
</evidence>
<organism evidence="3 4">
    <name type="scientific">Noviherbaspirillum aridicola</name>
    <dbReference type="NCBI Taxonomy" id="2849687"/>
    <lineage>
        <taxon>Bacteria</taxon>
        <taxon>Pseudomonadati</taxon>
        <taxon>Pseudomonadota</taxon>
        <taxon>Betaproteobacteria</taxon>
        <taxon>Burkholderiales</taxon>
        <taxon>Oxalobacteraceae</taxon>
        <taxon>Noviherbaspirillum</taxon>
    </lineage>
</organism>
<protein>
    <recommendedName>
        <fullName evidence="2">BON domain-containing protein</fullName>
    </recommendedName>
</protein>
<feature type="domain" description="BON" evidence="2">
    <location>
        <begin position="42"/>
        <end position="110"/>
    </location>
</feature>
<dbReference type="PANTHER" id="PTHR34606">
    <property type="entry name" value="BON DOMAIN-CONTAINING PROTEIN"/>
    <property type="match status" value="1"/>
</dbReference>
<sequence>MKTTKLLGLLLSAAVLAGCAGMGGKSDTAPAAGQGAAAAPSGDAAITQNVKNALAADPETAGANVSVDTTQGKVRLKGEVKSVAAFLKAPGIVKKVPGVVEVDNQLIVCTTCK</sequence>
<comment type="caution">
    <text evidence="3">The sequence shown here is derived from an EMBL/GenBank/DDBJ whole genome shotgun (WGS) entry which is preliminary data.</text>
</comment>
<dbReference type="InterPro" id="IPR014004">
    <property type="entry name" value="Transpt-assoc_nodulatn_dom_bac"/>
</dbReference>
<gene>
    <name evidence="3" type="ORF">NCCP691_27800</name>
</gene>
<dbReference type="Proteomes" id="UP000887222">
    <property type="component" value="Unassembled WGS sequence"/>
</dbReference>
<dbReference type="InterPro" id="IPR051686">
    <property type="entry name" value="Lipoprotein_DolP"/>
</dbReference>
<dbReference type="SMART" id="SM00749">
    <property type="entry name" value="BON"/>
    <property type="match status" value="1"/>
</dbReference>